<dbReference type="PROSITE" id="PS50035">
    <property type="entry name" value="PLD"/>
    <property type="match status" value="2"/>
</dbReference>
<dbReference type="PANTHER" id="PTHR18896:SF186">
    <property type="entry name" value="PHOSPHOLIPASE D"/>
    <property type="match status" value="1"/>
</dbReference>
<keyword evidence="4" id="KW-0443">Lipid metabolism</keyword>
<dbReference type="InterPro" id="IPR001736">
    <property type="entry name" value="PLipase_D/transphosphatidylase"/>
</dbReference>
<gene>
    <name evidence="7" type="ORF">PCASD_05386</name>
</gene>
<reference evidence="7 8" key="1">
    <citation type="submission" date="2017-11" db="EMBL/GenBank/DDBJ databases">
        <title>De novo assembly and phasing of dikaryotic genomes from two isolates of Puccinia coronata f. sp. avenae, the causal agent of oat crown rust.</title>
        <authorList>
            <person name="Miller M.E."/>
            <person name="Zhang Y."/>
            <person name="Omidvar V."/>
            <person name="Sperschneider J."/>
            <person name="Schwessinger B."/>
            <person name="Raley C."/>
            <person name="Palmer J.M."/>
            <person name="Garnica D."/>
            <person name="Upadhyaya N."/>
            <person name="Rathjen J."/>
            <person name="Taylor J.M."/>
            <person name="Park R.F."/>
            <person name="Dodds P.N."/>
            <person name="Hirsch C.D."/>
            <person name="Kianian S.F."/>
            <person name="Figueroa M."/>
        </authorList>
    </citation>
    <scope>NUCLEOTIDE SEQUENCE [LARGE SCALE GENOMIC DNA]</scope>
    <source>
        <strain evidence="7">12SD80</strain>
    </source>
</reference>
<dbReference type="GO" id="GO:0035556">
    <property type="term" value="P:intracellular signal transduction"/>
    <property type="evidence" value="ECO:0007669"/>
    <property type="project" value="InterPro"/>
</dbReference>
<evidence type="ECO:0000256" key="5">
    <source>
        <dbReference type="PIRNR" id="PIRNR009376"/>
    </source>
</evidence>
<evidence type="ECO:0000256" key="3">
    <source>
        <dbReference type="ARBA" id="ARBA00022963"/>
    </source>
</evidence>
<dbReference type="Gene3D" id="3.30.870.10">
    <property type="entry name" value="Endonuclease Chain A"/>
    <property type="match status" value="3"/>
</dbReference>
<dbReference type="EMBL" id="PGCI01000087">
    <property type="protein sequence ID" value="PLW41648.1"/>
    <property type="molecule type" value="Genomic_DNA"/>
</dbReference>
<keyword evidence="1" id="KW-0677">Repeat</keyword>
<dbReference type="PIRSF" id="PIRSF009376">
    <property type="entry name" value="Phospholipase_D_euk"/>
    <property type="match status" value="1"/>
</dbReference>
<evidence type="ECO:0000313" key="8">
    <source>
        <dbReference type="Proteomes" id="UP000235392"/>
    </source>
</evidence>
<dbReference type="Pfam" id="PF00614">
    <property type="entry name" value="PLDc"/>
    <property type="match status" value="1"/>
</dbReference>
<dbReference type="FunFam" id="3.30.870.10:FF:000061">
    <property type="entry name" value="Phospholipase"/>
    <property type="match status" value="1"/>
</dbReference>
<evidence type="ECO:0000256" key="2">
    <source>
        <dbReference type="ARBA" id="ARBA00022801"/>
    </source>
</evidence>
<proteinExistence type="inferred from homology"/>
<feature type="domain" description="PLD phosphodiesterase" evidence="6">
    <location>
        <begin position="219"/>
        <end position="246"/>
    </location>
</feature>
<dbReference type="Proteomes" id="UP000235392">
    <property type="component" value="Unassembled WGS sequence"/>
</dbReference>
<protein>
    <recommendedName>
        <fullName evidence="5">Phospholipase</fullName>
        <ecNumber evidence="5">3.1.4.4</ecNumber>
    </recommendedName>
</protein>
<dbReference type="PANTHER" id="PTHR18896">
    <property type="entry name" value="PHOSPHOLIPASE D"/>
    <property type="match status" value="1"/>
</dbReference>
<dbReference type="InterPro" id="IPR016555">
    <property type="entry name" value="PLipase_D_euk"/>
</dbReference>
<dbReference type="GO" id="GO:0004630">
    <property type="term" value="F:phospholipase D activity"/>
    <property type="evidence" value="ECO:0007669"/>
    <property type="project" value="UniProtKB-UniRule"/>
</dbReference>
<keyword evidence="2 5" id="KW-0378">Hydrolase</keyword>
<dbReference type="InterPro" id="IPR015679">
    <property type="entry name" value="PLipase_D_fam"/>
</dbReference>
<dbReference type="SMART" id="SM00155">
    <property type="entry name" value="PLDc"/>
    <property type="match status" value="2"/>
</dbReference>
<dbReference type="SUPFAM" id="SSF56024">
    <property type="entry name" value="Phospholipase D/nuclease"/>
    <property type="match status" value="2"/>
</dbReference>
<name>A0A2N5UV59_9BASI</name>
<dbReference type="InterPro" id="IPR025202">
    <property type="entry name" value="PLD-like_dom"/>
</dbReference>
<dbReference type="GO" id="GO:0006654">
    <property type="term" value="P:phosphatidic acid biosynthetic process"/>
    <property type="evidence" value="ECO:0007669"/>
    <property type="project" value="InterPro"/>
</dbReference>
<dbReference type="AlphaFoldDB" id="A0A2N5UV59"/>
<evidence type="ECO:0000259" key="6">
    <source>
        <dbReference type="PROSITE" id="PS50035"/>
    </source>
</evidence>
<comment type="caution">
    <text evidence="7">The sequence shown here is derived from an EMBL/GenBank/DDBJ whole genome shotgun (WGS) entry which is preliminary data.</text>
</comment>
<evidence type="ECO:0000256" key="4">
    <source>
        <dbReference type="ARBA" id="ARBA00023098"/>
    </source>
</evidence>
<dbReference type="CDD" id="cd09141">
    <property type="entry name" value="PLDc_vPLD1_2_yPLD_like_2"/>
    <property type="match status" value="1"/>
</dbReference>
<comment type="catalytic activity">
    <reaction evidence="5">
        <text>a 1,2-diacyl-sn-glycero-3-phosphocholine + H2O = a 1,2-diacyl-sn-glycero-3-phosphate + choline + H(+)</text>
        <dbReference type="Rhea" id="RHEA:14445"/>
        <dbReference type="ChEBI" id="CHEBI:15354"/>
        <dbReference type="ChEBI" id="CHEBI:15377"/>
        <dbReference type="ChEBI" id="CHEBI:15378"/>
        <dbReference type="ChEBI" id="CHEBI:57643"/>
        <dbReference type="ChEBI" id="CHEBI:58608"/>
        <dbReference type="EC" id="3.1.4.4"/>
    </reaction>
</comment>
<sequence>MSLAWCYHLITPLSRLTLEKLSNKMDKFLDRFQHPSAEVSVRPIIHPIITNTLPFLKDKLERLGEGIKKLFHPNSRHDDPEEKRHDEKLEEIRARHRFQSFAKEREGNHVKWYVDAHDYFYAASELLESAQSCIFIQDWWLSPELYLRRPPSQNELWRLDRILKRKAEAGVKIFVIVYKEVNVSNTMNSEHTKHALEDLHPNIACMRHPDHFDGEETVLFWSHHQKVIVVDDNTACIGGLDLCFGRWDTSSHSLADCHIPDLTQTVWPGQDYNNARVQDFQEVAKWASNQQSRLEVPRMPWHDVHMMIRGPTVFDICQHFVERWNFIYNLKYVKKRGTHGRYELLAFPQIPGQGMPDDPSHPDHEPVTQHPSYEHWAQAGRRFLGMGDHGQTSSNFPSTDLGPKGNMKVQVVRSCGDWSNGTTTEHSIQDAYIQLIEQAQRFIYIENQFFITTCSTAKDSRIRNQIGLALANRIVQAARANEPFKVVVAIPCIPGFSGNLDNAEESGGTMAIMDWTYKAICRGPDSIFSHVQTHGVDPRKYISFYNLRSFDRIDYDPATLKQIEQAAGISYYEAEAALARIYLGESAGSEELKQNKEVTFKLAQKGESMGAGNRDMTAREGNTMKVDLPQSVDEARQRLRTWSEAASRYNSGVPASIATQGYSNGLENLPWLGSEQSERDAFVTEELYIHTKCMIVDDLKVIMGSANINDRSMVGDRDSEIALVVEDQDMIDSTMAGEYWKASRFAATLRRRLYKEHLGLLPPQSNSLQLNEPTRSMLPVNVPQEDELGSREDQLVADPMGRELEEMWNGRASVNTEAFNKVFRCVPAAGILNWKDYAEYVPSGPNAPKVCHVAPCAGDVHEVKRELSRIQGHLVEMPLDFLEQDKMYREGKAVNLVTMDIYT</sequence>
<comment type="similarity">
    <text evidence="5">Belongs to the phospholipase D family.</text>
</comment>
<evidence type="ECO:0000256" key="1">
    <source>
        <dbReference type="ARBA" id="ARBA00022737"/>
    </source>
</evidence>
<dbReference type="Pfam" id="PF13091">
    <property type="entry name" value="PLDc_2"/>
    <property type="match status" value="1"/>
</dbReference>
<dbReference type="EC" id="3.1.4.4" evidence="5"/>
<feature type="domain" description="PLD phosphodiesterase" evidence="6">
    <location>
        <begin position="685"/>
        <end position="712"/>
    </location>
</feature>
<keyword evidence="3 5" id="KW-0442">Lipid degradation</keyword>
<accession>A0A2N5UV59</accession>
<dbReference type="CDD" id="cd09138">
    <property type="entry name" value="PLDc_vPLD1_2_yPLD_like_1"/>
    <property type="match status" value="1"/>
</dbReference>
<organism evidence="7 8">
    <name type="scientific">Puccinia coronata f. sp. avenae</name>
    <dbReference type="NCBI Taxonomy" id="200324"/>
    <lineage>
        <taxon>Eukaryota</taxon>
        <taxon>Fungi</taxon>
        <taxon>Dikarya</taxon>
        <taxon>Basidiomycota</taxon>
        <taxon>Pucciniomycotina</taxon>
        <taxon>Pucciniomycetes</taxon>
        <taxon>Pucciniales</taxon>
        <taxon>Pucciniaceae</taxon>
        <taxon>Puccinia</taxon>
    </lineage>
</organism>
<dbReference type="GO" id="GO:0009395">
    <property type="term" value="P:phospholipid catabolic process"/>
    <property type="evidence" value="ECO:0007669"/>
    <property type="project" value="TreeGrafter"/>
</dbReference>
<evidence type="ECO:0000313" key="7">
    <source>
        <dbReference type="EMBL" id="PLW41648.1"/>
    </source>
</evidence>